<keyword evidence="6" id="KW-1185">Reference proteome</keyword>
<evidence type="ECO:0000256" key="1">
    <source>
        <dbReference type="ARBA" id="ARBA00022737"/>
    </source>
</evidence>
<dbReference type="Pfam" id="PF00005">
    <property type="entry name" value="ABC_tran"/>
    <property type="match status" value="2"/>
</dbReference>
<dbReference type="InterPro" id="IPR003439">
    <property type="entry name" value="ABC_transporter-like_ATP-bd"/>
</dbReference>
<evidence type="ECO:0000256" key="3">
    <source>
        <dbReference type="ARBA" id="ARBA00022840"/>
    </source>
</evidence>
<dbReference type="InterPro" id="IPR027417">
    <property type="entry name" value="P-loop_NTPase"/>
</dbReference>
<dbReference type="Gene3D" id="3.40.50.300">
    <property type="entry name" value="P-loop containing nucleotide triphosphate hydrolases"/>
    <property type="match status" value="2"/>
</dbReference>
<keyword evidence="1" id="KW-0677">Repeat</keyword>
<dbReference type="PANTHER" id="PTHR19211">
    <property type="entry name" value="ATP-BINDING TRANSPORT PROTEIN-RELATED"/>
    <property type="match status" value="1"/>
</dbReference>
<protein>
    <submittedName>
        <fullName evidence="5">ABC-F type ribosomal protection protein</fullName>
    </submittedName>
</protein>
<dbReference type="NCBIfam" id="NF000355">
    <property type="entry name" value="ribo_prot_ABC_F"/>
    <property type="match status" value="1"/>
</dbReference>
<dbReference type="SUPFAM" id="SSF52540">
    <property type="entry name" value="P-loop containing nucleoside triphosphate hydrolases"/>
    <property type="match status" value="2"/>
</dbReference>
<reference evidence="5 6" key="1">
    <citation type="submission" date="2023-04" db="EMBL/GenBank/DDBJ databases">
        <title>Antarctic isolates genomes.</title>
        <authorList>
            <person name="Dimov S.G."/>
        </authorList>
    </citation>
    <scope>NUCLEOTIDE SEQUENCE [LARGE SCALE GENOMIC DNA]</scope>
    <source>
        <strain evidence="5 6">AL19</strain>
    </source>
</reference>
<gene>
    <name evidence="5" type="primary">abc-f</name>
    <name evidence="5" type="ORF">QK289_09670</name>
</gene>
<dbReference type="InterPro" id="IPR017871">
    <property type="entry name" value="ABC_transporter-like_CS"/>
</dbReference>
<dbReference type="InterPro" id="IPR050611">
    <property type="entry name" value="ABCF"/>
</dbReference>
<comment type="caution">
    <text evidence="5">The sequence shown here is derived from an EMBL/GenBank/DDBJ whole genome shotgun (WGS) entry which is preliminary data.</text>
</comment>
<evidence type="ECO:0000256" key="2">
    <source>
        <dbReference type="ARBA" id="ARBA00022741"/>
    </source>
</evidence>
<dbReference type="Proteomes" id="UP001243286">
    <property type="component" value="Unassembled WGS sequence"/>
</dbReference>
<feature type="domain" description="ABC transporter" evidence="4">
    <location>
        <begin position="330"/>
        <end position="542"/>
    </location>
</feature>
<dbReference type="InterPro" id="IPR003593">
    <property type="entry name" value="AAA+_ATPase"/>
</dbReference>
<dbReference type="InterPro" id="IPR032781">
    <property type="entry name" value="ABC_tran_Xtn"/>
</dbReference>
<keyword evidence="2" id="KW-0547">Nucleotide-binding</keyword>
<evidence type="ECO:0000313" key="6">
    <source>
        <dbReference type="Proteomes" id="UP001243286"/>
    </source>
</evidence>
<keyword evidence="3" id="KW-0067">ATP-binding</keyword>
<accession>A0ABT6R4R9</accession>
<name>A0ABT6R4R9_9BACL</name>
<dbReference type="PROSITE" id="PS50893">
    <property type="entry name" value="ABC_TRANSPORTER_2"/>
    <property type="match status" value="2"/>
</dbReference>
<organism evidence="5 6">
    <name type="scientific">Exiguobacterium antarcticum</name>
    <dbReference type="NCBI Taxonomy" id="132920"/>
    <lineage>
        <taxon>Bacteria</taxon>
        <taxon>Bacillati</taxon>
        <taxon>Bacillota</taxon>
        <taxon>Bacilli</taxon>
        <taxon>Bacillales</taxon>
        <taxon>Bacillales Family XII. Incertae Sedis</taxon>
        <taxon>Exiguobacterium</taxon>
    </lineage>
</organism>
<feature type="domain" description="ABC transporter" evidence="4">
    <location>
        <begin position="6"/>
        <end position="242"/>
    </location>
</feature>
<evidence type="ECO:0000259" key="4">
    <source>
        <dbReference type="PROSITE" id="PS50893"/>
    </source>
</evidence>
<dbReference type="PROSITE" id="PS00211">
    <property type="entry name" value="ABC_TRANSPORTER_1"/>
    <property type="match status" value="1"/>
</dbReference>
<dbReference type="RefSeq" id="WP_026830923.1">
    <property type="nucleotide sequence ID" value="NZ_JANJYY010000009.1"/>
</dbReference>
<proteinExistence type="predicted"/>
<dbReference type="SMART" id="SM00382">
    <property type="entry name" value="AAA"/>
    <property type="match status" value="2"/>
</dbReference>
<dbReference type="PANTHER" id="PTHR19211:SF100">
    <property type="entry name" value="RIBOSOME PROTECTION PROTEIN VMLR"/>
    <property type="match status" value="1"/>
</dbReference>
<evidence type="ECO:0000313" key="5">
    <source>
        <dbReference type="EMBL" id="MDI3235274.1"/>
    </source>
</evidence>
<sequence length="559" mass="63366">MPTEILSIHDLRFDLPQQTLFQHISFSIHPGEHVALVGANGVGKTTLLHVILQQTQPTSGDIFRVYTNPGHVAQHRTSSNDSALRLVEQADLLRYQAREQTMQSTSLEDYQAALDLDAFSLEADAARALKEVQLPEHVWSHPFDTLSGGEQTRIQLACLLVQKPDFILLDEPTNHLDTDTLDWLIDWMHQTSTAILYVSHERAFIDATADAVIELTADCATRYKGNYQAYRHQKDQELLTQQRQYEKQEKTRKELKRMITRYQNWHQQAVAHASERDPYAKKKAAKQAKKFKAKEKQLEHVLDQRITKPEAAASVHVSFEATSFAAKQLLSLDTVSFSYGTLPLFEQLSFSIQQGDRIAVIGRNGSGKTTLLRLIQGELAPHQGTIKRHPSLTIGYFSQALSNLPTSGSLLDALMQDTTISETDARTLLACFLFRRDHVYKPIAEASMGERCRLAFLRLYFSGARLLILDEPTNYLDLTTREQIEAALDVFPGELLFVSHDRYFNDRLSNRTITLDQAPTVHPVGTKQLREQQPSDLHAIQNDLRRLDDLTGTIDFDHS</sequence>
<dbReference type="EMBL" id="JASBQV010000013">
    <property type="protein sequence ID" value="MDI3235274.1"/>
    <property type="molecule type" value="Genomic_DNA"/>
</dbReference>
<dbReference type="Pfam" id="PF12848">
    <property type="entry name" value="ABC_tran_Xtn"/>
    <property type="match status" value="1"/>
</dbReference>
<dbReference type="CDD" id="cd03221">
    <property type="entry name" value="ABCF_EF-3"/>
    <property type="match status" value="2"/>
</dbReference>